<accession>A0AAN7VS26</accession>
<protein>
    <submittedName>
        <fullName evidence="1">Uncharacterized protein</fullName>
    </submittedName>
</protein>
<organism evidence="1 2">
    <name type="scientific">Elasticomyces elasticus</name>
    <dbReference type="NCBI Taxonomy" id="574655"/>
    <lineage>
        <taxon>Eukaryota</taxon>
        <taxon>Fungi</taxon>
        <taxon>Dikarya</taxon>
        <taxon>Ascomycota</taxon>
        <taxon>Pezizomycotina</taxon>
        <taxon>Dothideomycetes</taxon>
        <taxon>Dothideomycetidae</taxon>
        <taxon>Mycosphaerellales</taxon>
        <taxon>Teratosphaeriaceae</taxon>
        <taxon>Elasticomyces</taxon>
    </lineage>
</organism>
<evidence type="ECO:0000313" key="2">
    <source>
        <dbReference type="Proteomes" id="UP001310594"/>
    </source>
</evidence>
<gene>
    <name evidence="1" type="ORF">LTR97_005156</name>
</gene>
<proteinExistence type="predicted"/>
<dbReference type="EMBL" id="JAVRQU010000007">
    <property type="protein sequence ID" value="KAK5700639.1"/>
    <property type="molecule type" value="Genomic_DNA"/>
</dbReference>
<sequence length="233" mass="26480">MATKPWPSIGDVQWARQFIHQDYINLASSPDRHGFEQLHRKLLPTREDLNLTNRDSKRFAKEMFSRIRHSMICKHLAEKPTTLRKAYYLELAEALFTMPKKEMEAFGAFLDRPARFAGCGGQDGHFASKLSIQLPALDDVLCLLPQHQLGDECINKMLTELTEHNDVVAVGSIGYGIDAYSRKLSVSASAKKCLKYKPKPRLVLLPLHVVYRSRPQPNHWVLLIAERTGKSGD</sequence>
<comment type="caution">
    <text evidence="1">The sequence shown here is derived from an EMBL/GenBank/DDBJ whole genome shotgun (WGS) entry which is preliminary data.</text>
</comment>
<name>A0AAN7VS26_9PEZI</name>
<reference evidence="1" key="1">
    <citation type="submission" date="2023-08" db="EMBL/GenBank/DDBJ databases">
        <title>Black Yeasts Isolated from many extreme environments.</title>
        <authorList>
            <person name="Coleine C."/>
            <person name="Stajich J.E."/>
            <person name="Selbmann L."/>
        </authorList>
    </citation>
    <scope>NUCLEOTIDE SEQUENCE</scope>
    <source>
        <strain evidence="1">CCFEE 5810</strain>
    </source>
</reference>
<evidence type="ECO:0000313" key="1">
    <source>
        <dbReference type="EMBL" id="KAK5700639.1"/>
    </source>
</evidence>
<dbReference type="Proteomes" id="UP001310594">
    <property type="component" value="Unassembled WGS sequence"/>
</dbReference>
<dbReference type="AlphaFoldDB" id="A0AAN7VS26"/>